<dbReference type="EMBL" id="CP018171">
    <property type="protein sequence ID" value="APH70341.1"/>
    <property type="molecule type" value="Genomic_DNA"/>
</dbReference>
<dbReference type="AlphaFoldDB" id="A0A1L3SLV8"/>
<evidence type="ECO:0000256" key="2">
    <source>
        <dbReference type="SAM" id="SignalP"/>
    </source>
</evidence>
<feature type="signal peptide" evidence="2">
    <location>
        <begin position="1"/>
        <end position="23"/>
    </location>
</feature>
<evidence type="ECO:0000259" key="3">
    <source>
        <dbReference type="Pfam" id="PF03968"/>
    </source>
</evidence>
<dbReference type="Gene3D" id="2.60.450.10">
    <property type="entry name" value="Lipopolysaccharide (LPS) transport protein A like domain"/>
    <property type="match status" value="1"/>
</dbReference>
<dbReference type="GO" id="GO:0009279">
    <property type="term" value="C:cell outer membrane"/>
    <property type="evidence" value="ECO:0007669"/>
    <property type="project" value="TreeGrafter"/>
</dbReference>
<gene>
    <name evidence="4" type="ORF">BSQ44_02275</name>
</gene>
<sequence length="186" mass="19640">MTRLFCALAALFAVAIGCSAAMAQGESRFTGLKLSGDQPIQIESDKLEVRDADGLAIFTGNVNVMQGETLLKSTRMKVFYAKSGDGNEQAAPGDSMQSIERIEVDGKVYVKTQTQVATSDQAAFDMATDTLTMSGKEVVLSDGPNVIVGCKLTVLMSTGEATLDGCGKKEGSGRVKMLLQPSSRSQ</sequence>
<dbReference type="KEGG" id="meso:BSQ44_02275"/>
<organism evidence="4 5">
    <name type="scientific">Aquibium oceanicum</name>
    <dbReference type="NCBI Taxonomy" id="1670800"/>
    <lineage>
        <taxon>Bacteria</taxon>
        <taxon>Pseudomonadati</taxon>
        <taxon>Pseudomonadota</taxon>
        <taxon>Alphaproteobacteria</taxon>
        <taxon>Hyphomicrobiales</taxon>
        <taxon>Phyllobacteriaceae</taxon>
        <taxon>Aquibium</taxon>
    </lineage>
</organism>
<dbReference type="InterPro" id="IPR005653">
    <property type="entry name" value="OstA-like_N"/>
</dbReference>
<evidence type="ECO:0000313" key="5">
    <source>
        <dbReference type="Proteomes" id="UP000182840"/>
    </source>
</evidence>
<evidence type="ECO:0000256" key="1">
    <source>
        <dbReference type="ARBA" id="ARBA00022729"/>
    </source>
</evidence>
<dbReference type="GO" id="GO:0017089">
    <property type="term" value="F:glycolipid transfer activity"/>
    <property type="evidence" value="ECO:0007669"/>
    <property type="project" value="TreeGrafter"/>
</dbReference>
<accession>A0A1L3SLV8</accession>
<dbReference type="PANTHER" id="PTHR36504">
    <property type="entry name" value="LIPOPOLYSACCHARIDE EXPORT SYSTEM PROTEIN LPTA"/>
    <property type="match status" value="1"/>
</dbReference>
<feature type="domain" description="Organic solvent tolerance-like N-terminal" evidence="3">
    <location>
        <begin position="41"/>
        <end position="159"/>
    </location>
</feature>
<dbReference type="GO" id="GO:0015920">
    <property type="term" value="P:lipopolysaccharide transport"/>
    <property type="evidence" value="ECO:0007669"/>
    <property type="project" value="TreeGrafter"/>
</dbReference>
<dbReference type="Proteomes" id="UP000182840">
    <property type="component" value="Chromosome"/>
</dbReference>
<dbReference type="OrthoDB" id="9811926at2"/>
<dbReference type="GO" id="GO:0030288">
    <property type="term" value="C:outer membrane-bounded periplasmic space"/>
    <property type="evidence" value="ECO:0007669"/>
    <property type="project" value="TreeGrafter"/>
</dbReference>
<keyword evidence="1 2" id="KW-0732">Signal</keyword>
<dbReference type="RefSeq" id="WP_072601753.1">
    <property type="nucleotide sequence ID" value="NZ_CP018171.1"/>
</dbReference>
<proteinExistence type="predicted"/>
<dbReference type="PANTHER" id="PTHR36504:SF1">
    <property type="entry name" value="LIPOPOLYSACCHARIDE EXPORT SYSTEM PROTEIN LPTA"/>
    <property type="match status" value="1"/>
</dbReference>
<feature type="chain" id="PRO_5012114595" evidence="2">
    <location>
        <begin position="24"/>
        <end position="186"/>
    </location>
</feature>
<reference evidence="5" key="1">
    <citation type="submission" date="2016-11" db="EMBL/GenBank/DDBJ databases">
        <title>Mesorhizobium oceanicum sp. nov., isolated from deep seawater in South China Sea.</title>
        <authorList>
            <person name="Fu G.-Y."/>
        </authorList>
    </citation>
    <scope>NUCLEOTIDE SEQUENCE [LARGE SCALE GENOMIC DNA]</scope>
    <source>
        <strain evidence="5">B7</strain>
    </source>
</reference>
<dbReference type="InterPro" id="IPR052037">
    <property type="entry name" value="LPS_export_LptA"/>
</dbReference>
<dbReference type="Pfam" id="PF03968">
    <property type="entry name" value="LptD_N"/>
    <property type="match status" value="1"/>
</dbReference>
<evidence type="ECO:0000313" key="4">
    <source>
        <dbReference type="EMBL" id="APH70341.1"/>
    </source>
</evidence>
<keyword evidence="5" id="KW-1185">Reference proteome</keyword>
<dbReference type="STRING" id="1670800.BSQ44_02275"/>
<protein>
    <submittedName>
        <fullName evidence="4">LPS ABC transporter substrate-binding protein LptA</fullName>
    </submittedName>
</protein>
<name>A0A1L3SLV8_9HYPH</name>
<dbReference type="PROSITE" id="PS51257">
    <property type="entry name" value="PROKAR_LIPOPROTEIN"/>
    <property type="match status" value="1"/>
</dbReference>